<protein>
    <submittedName>
        <fullName evidence="1">Uncharacterized protein</fullName>
    </submittedName>
</protein>
<dbReference type="AlphaFoldDB" id="F9ZC78"/>
<dbReference type="STRING" id="709991.Odosp_1281"/>
<sequence length="42" mass="4971">MMVIPIHSGDERKSYNFMMRKGWCDIITGKPDKKVSPELFKR</sequence>
<name>F9ZC78_ODOSD</name>
<evidence type="ECO:0000313" key="2">
    <source>
        <dbReference type="Proteomes" id="UP000006657"/>
    </source>
</evidence>
<organism evidence="1 2">
    <name type="scientific">Odoribacter splanchnicus (strain ATCC 29572 / DSM 20712 / CIP 104287 / JCM 15291 / NCTC 10825 / 1651/6)</name>
    <name type="common">Bacteroides splanchnicus</name>
    <dbReference type="NCBI Taxonomy" id="709991"/>
    <lineage>
        <taxon>Bacteria</taxon>
        <taxon>Pseudomonadati</taxon>
        <taxon>Bacteroidota</taxon>
        <taxon>Bacteroidia</taxon>
        <taxon>Bacteroidales</taxon>
        <taxon>Odoribacteraceae</taxon>
        <taxon>Odoribacter</taxon>
    </lineage>
</organism>
<proteinExistence type="predicted"/>
<dbReference type="HOGENOM" id="CLU_3254903_0_0_10"/>
<evidence type="ECO:0000313" key="1">
    <source>
        <dbReference type="EMBL" id="ADY32324.1"/>
    </source>
</evidence>
<dbReference type="EMBL" id="CP002544">
    <property type="protein sequence ID" value="ADY32324.1"/>
    <property type="molecule type" value="Genomic_DNA"/>
</dbReference>
<dbReference type="KEGG" id="osp:Odosp_1281"/>
<reference evidence="1 2" key="1">
    <citation type="journal article" date="2011" name="Stand. Genomic Sci.">
        <title>Complete genome sequence of Odoribacter splanchnicus type strain (1651/6).</title>
        <authorList>
            <consortium name="US DOE Joint Genome Institute (JGI-PGF)"/>
            <person name="Goker M."/>
            <person name="Gronow S."/>
            <person name="Zeytun A."/>
            <person name="Nolan M."/>
            <person name="Lucas S."/>
            <person name="Lapidus A."/>
            <person name="Hammon N."/>
            <person name="Deshpande S."/>
            <person name="Cheng J.F."/>
            <person name="Pitluck S."/>
            <person name="Liolios K."/>
            <person name="Pagani I."/>
            <person name="Ivanova N."/>
            <person name="Mavromatis K."/>
            <person name="Ovchinikova G."/>
            <person name="Pati A."/>
            <person name="Tapia R."/>
            <person name="Han C."/>
            <person name="Goodwin L."/>
            <person name="Chen A."/>
            <person name="Palaniappan K."/>
            <person name="Land M."/>
            <person name="Hauser L."/>
            <person name="Jeffries C.D."/>
            <person name="Brambilla E.M."/>
            <person name="Rohde M."/>
            <person name="Detter J.C."/>
            <person name="Woyke T."/>
            <person name="Bristow J."/>
            <person name="Markowitz V."/>
            <person name="Hugenholtz P."/>
            <person name="Eisen J.A."/>
            <person name="Kyrpides N.C."/>
            <person name="Klenk H.P."/>
        </authorList>
    </citation>
    <scope>NUCLEOTIDE SEQUENCE [LARGE SCALE GENOMIC DNA]</scope>
    <source>
        <strain evidence="2">ATCC 29572 / DSM 20712 / JCM 15291 / NCTC 10825 / 1651/6</strain>
    </source>
</reference>
<accession>F9ZC78</accession>
<gene>
    <name evidence="1" type="ordered locus">Odosp_1281</name>
</gene>
<dbReference type="Proteomes" id="UP000006657">
    <property type="component" value="Chromosome"/>
</dbReference>
<keyword evidence="2" id="KW-1185">Reference proteome</keyword>
<dbReference type="PaxDb" id="709991-Odosp_1281"/>